<evidence type="ECO:0000313" key="2">
    <source>
        <dbReference type="Proteomes" id="UP000651475"/>
    </source>
</evidence>
<organism evidence="1 2">
    <name type="scientific">Parabacteroides hominis</name>
    <dbReference type="NCBI Taxonomy" id="2763057"/>
    <lineage>
        <taxon>Bacteria</taxon>
        <taxon>Pseudomonadati</taxon>
        <taxon>Bacteroidota</taxon>
        <taxon>Bacteroidia</taxon>
        <taxon>Bacteroidales</taxon>
        <taxon>Tannerellaceae</taxon>
        <taxon>Parabacteroides</taxon>
    </lineage>
</organism>
<gene>
    <name evidence="1" type="ORF">H8S65_12475</name>
</gene>
<dbReference type="Gene3D" id="2.120.10.30">
    <property type="entry name" value="TolB, C-terminal domain"/>
    <property type="match status" value="1"/>
</dbReference>
<reference evidence="1 2" key="1">
    <citation type="submission" date="2020-08" db="EMBL/GenBank/DDBJ databases">
        <title>Genome public.</title>
        <authorList>
            <person name="Liu C."/>
            <person name="Sun Q."/>
        </authorList>
    </citation>
    <scope>NUCLEOTIDE SEQUENCE [LARGE SCALE GENOMIC DNA]</scope>
    <source>
        <strain evidence="1 2">NSJ-79</strain>
    </source>
</reference>
<name>A0ABR7DSE5_9BACT</name>
<dbReference type="PROSITE" id="PS51257">
    <property type="entry name" value="PROKAR_LIPOPROTEIN"/>
    <property type="match status" value="1"/>
</dbReference>
<dbReference type="EMBL" id="JACOOJ010000021">
    <property type="protein sequence ID" value="MBC5633578.1"/>
    <property type="molecule type" value="Genomic_DNA"/>
</dbReference>
<dbReference type="Proteomes" id="UP000651475">
    <property type="component" value="Unassembled WGS sequence"/>
</dbReference>
<dbReference type="InterPro" id="IPR011042">
    <property type="entry name" value="6-blade_b-propeller_TolB-like"/>
</dbReference>
<proteinExistence type="predicted"/>
<evidence type="ECO:0000313" key="1">
    <source>
        <dbReference type="EMBL" id="MBC5633578.1"/>
    </source>
</evidence>
<dbReference type="RefSeq" id="WP_186930284.1">
    <property type="nucleotide sequence ID" value="NZ_JACOOJ010000021.1"/>
</dbReference>
<protein>
    <submittedName>
        <fullName evidence="1">6-bladed beta-propeller</fullName>
    </submittedName>
</protein>
<accession>A0ABR7DSE5</accession>
<comment type="caution">
    <text evidence="1">The sequence shown here is derived from an EMBL/GenBank/DDBJ whole genome shotgun (WGS) entry which is preliminary data.</text>
</comment>
<dbReference type="Pfam" id="PF17170">
    <property type="entry name" value="DUF5128"/>
    <property type="match status" value="1"/>
</dbReference>
<dbReference type="SUPFAM" id="SSF63825">
    <property type="entry name" value="YWTD domain"/>
    <property type="match status" value="1"/>
</dbReference>
<keyword evidence="2" id="KW-1185">Reference proteome</keyword>
<sequence>MKNKLFILLVLFGITACTSIKKEEQAITKIIFSETSSSLNQSNLLENKKYVQLETTDECLFSEITQFSCTSKELFIFDIYTQSVYVFDYTGKFLRKIHKTGQGPGEYSMITSMLIDEESNLISLVDLGQKILSYDLNSFVFIDDIQIETTSIEKVDKDNFVSYNSLSTHIKNKDYKYHVLKCNKNGQIEQKFLPIEFESGYTMRPIHRFYRSEGELFIYLPFTSDIYKITPDSCFRYYDVKYENLSFPSLEYLKSIDKQGDNYIKKLYTDNYVYFVQIFENKKFVTSQFSVGERRYIGIYDKDKKEGYYYLKTEKNSPKSIEKVDCLQIIGTSKENFISVLKIDTDCKTEYMDNELQQIISRRAEENNPILLFFNLKSSQ</sequence>